<dbReference type="EMBL" id="QFFZ01000031">
    <property type="protein sequence ID" value="TEB10144.1"/>
    <property type="molecule type" value="Genomic_DNA"/>
</dbReference>
<name>A0A4Y7RBN4_9FIRM</name>
<accession>A0A4Y7RBN4</accession>
<gene>
    <name evidence="5" type="ORF">Pmgp_02549</name>
    <name evidence="4" type="ORF">Pmgp_03060</name>
    <name evidence="3" type="ORF">Pmgp_03433</name>
    <name evidence="2" type="ORF">Pmgp_03684</name>
    <name evidence="1" type="ORF">Pmgp_03736</name>
</gene>
<dbReference type="EMBL" id="QFFZ01000044">
    <property type="protein sequence ID" value="TEB09564.1"/>
    <property type="molecule type" value="Genomic_DNA"/>
</dbReference>
<dbReference type="Proteomes" id="UP000297597">
    <property type="component" value="Unassembled WGS sequence"/>
</dbReference>
<evidence type="ECO:0000313" key="1">
    <source>
        <dbReference type="EMBL" id="TEB06428.1"/>
    </source>
</evidence>
<evidence type="ECO:0000313" key="4">
    <source>
        <dbReference type="EMBL" id="TEB09564.1"/>
    </source>
</evidence>
<dbReference type="EMBL" id="QFFZ01000061">
    <property type="protein sequence ID" value="TEB09077.1"/>
    <property type="molecule type" value="Genomic_DNA"/>
</dbReference>
<proteinExistence type="predicted"/>
<dbReference type="EMBL" id="QFFZ01000095">
    <property type="protein sequence ID" value="TEB06428.1"/>
    <property type="molecule type" value="Genomic_DNA"/>
</dbReference>
<evidence type="ECO:0000313" key="3">
    <source>
        <dbReference type="EMBL" id="TEB09077.1"/>
    </source>
</evidence>
<evidence type="ECO:0000313" key="6">
    <source>
        <dbReference type="Proteomes" id="UP000297597"/>
    </source>
</evidence>
<organism evidence="1 6">
    <name type="scientific">Pelotomaculum propionicicum</name>
    <dbReference type="NCBI Taxonomy" id="258475"/>
    <lineage>
        <taxon>Bacteria</taxon>
        <taxon>Bacillati</taxon>
        <taxon>Bacillota</taxon>
        <taxon>Clostridia</taxon>
        <taxon>Eubacteriales</taxon>
        <taxon>Desulfotomaculaceae</taxon>
        <taxon>Pelotomaculum</taxon>
    </lineage>
</organism>
<keyword evidence="6" id="KW-1185">Reference proteome</keyword>
<evidence type="ECO:0000313" key="2">
    <source>
        <dbReference type="EMBL" id="TEB08685.1"/>
    </source>
</evidence>
<dbReference type="AlphaFoldDB" id="A0A4Y7RBN4"/>
<reference evidence="1" key="2">
    <citation type="submission" date="2018-05" db="EMBL/GenBank/DDBJ databases">
        <authorList>
            <person name="Hidalgo C.A."/>
            <person name="Nobu M.K."/>
            <person name="Narihiro T."/>
            <person name="Tamaki H."/>
            <person name="Liu W.-T."/>
            <person name="Kamagata Y."/>
            <person name="Stams A.J."/>
            <person name="Imachi H."/>
            <person name="Sousa D.Z."/>
        </authorList>
    </citation>
    <scope>NUCLEOTIDE SEQUENCE</scope>
    <source>
        <strain evidence="1">MGP</strain>
    </source>
</reference>
<protein>
    <submittedName>
        <fullName evidence="1">Uncharacterized protein</fullName>
    </submittedName>
</protein>
<comment type="caution">
    <text evidence="1">The sequence shown here is derived from an EMBL/GenBank/DDBJ whole genome shotgun (WGS) entry which is preliminary data.</text>
</comment>
<reference evidence="1 6" key="1">
    <citation type="journal article" date="2018" name="Environ. Microbiol.">
        <title>Novel energy conservation strategies and behaviour of Pelotomaculum schinkii driving syntrophic propionate catabolism.</title>
        <authorList>
            <person name="Hidalgo-Ahumada C.A.P."/>
            <person name="Nobu M.K."/>
            <person name="Narihiro T."/>
            <person name="Tamaki H."/>
            <person name="Liu W.T."/>
            <person name="Kamagata Y."/>
            <person name="Stams A.J.M."/>
            <person name="Imachi H."/>
            <person name="Sousa D.Z."/>
        </authorList>
    </citation>
    <scope>NUCLEOTIDE SEQUENCE [LARGE SCALE GENOMIC DNA]</scope>
    <source>
        <strain evidence="1 6">MGP</strain>
    </source>
</reference>
<dbReference type="EMBL" id="QFFZ01000085">
    <property type="protein sequence ID" value="TEB08685.1"/>
    <property type="molecule type" value="Genomic_DNA"/>
</dbReference>
<evidence type="ECO:0000313" key="5">
    <source>
        <dbReference type="EMBL" id="TEB10144.1"/>
    </source>
</evidence>
<sequence>MRGYHYLMHIARMLNEMALHSLYLTEHVKTVGVQSFIKKFYEAMTYSELDTGRLRRLTESPGQLRLVREENWKTSRLAA</sequence>